<dbReference type="EMBL" id="JACHHZ010000004">
    <property type="protein sequence ID" value="MBB6094465.1"/>
    <property type="molecule type" value="Genomic_DNA"/>
</dbReference>
<accession>A0A841HRE7</accession>
<evidence type="ECO:0000313" key="1">
    <source>
        <dbReference type="EMBL" id="MBB6094465.1"/>
    </source>
</evidence>
<evidence type="ECO:0000313" key="2">
    <source>
        <dbReference type="Proteomes" id="UP000588068"/>
    </source>
</evidence>
<dbReference type="RefSeq" id="WP_184333887.1">
    <property type="nucleotide sequence ID" value="NZ_JACHHZ010000004.1"/>
</dbReference>
<reference evidence="1 2" key="1">
    <citation type="submission" date="2020-08" db="EMBL/GenBank/DDBJ databases">
        <title>Genomic Encyclopedia of Type Strains, Phase IV (KMG-IV): sequencing the most valuable type-strain genomes for metagenomic binning, comparative biology and taxonomic classification.</title>
        <authorList>
            <person name="Goeker M."/>
        </authorList>
    </citation>
    <scope>NUCLEOTIDE SEQUENCE [LARGE SCALE GENOMIC DNA]</scope>
    <source>
        <strain evidence="1 2">DSM 26723</strain>
    </source>
</reference>
<protein>
    <submittedName>
        <fullName evidence="1">Uncharacterized protein</fullName>
    </submittedName>
</protein>
<dbReference type="AlphaFoldDB" id="A0A841HRE7"/>
<dbReference type="Proteomes" id="UP000588068">
    <property type="component" value="Unassembled WGS sequence"/>
</dbReference>
<name>A0A841HRE7_9GAMM</name>
<proteinExistence type="predicted"/>
<keyword evidence="2" id="KW-1185">Reference proteome</keyword>
<organism evidence="1 2">
    <name type="scientific">Povalibacter uvarum</name>
    <dbReference type="NCBI Taxonomy" id="732238"/>
    <lineage>
        <taxon>Bacteria</taxon>
        <taxon>Pseudomonadati</taxon>
        <taxon>Pseudomonadota</taxon>
        <taxon>Gammaproteobacteria</taxon>
        <taxon>Steroidobacterales</taxon>
        <taxon>Steroidobacteraceae</taxon>
        <taxon>Povalibacter</taxon>
    </lineage>
</organism>
<comment type="caution">
    <text evidence="1">The sequence shown here is derived from an EMBL/GenBank/DDBJ whole genome shotgun (WGS) entry which is preliminary data.</text>
</comment>
<sequence>MFIKNLILVGAAGLMASQVSVSVAPLSQGTPVRLQASSIEGGWHSGRMHLDDQKCWMVKLDKPTRDNYTMLALIVVTQLQTSKGGTWTPVALGPVLKAQPAVCSEYAAD</sequence>
<gene>
    <name evidence="1" type="ORF">HNQ60_003352</name>
</gene>